<organism evidence="2 3">
    <name type="scientific">Cronartium quercuum f. sp. fusiforme G11</name>
    <dbReference type="NCBI Taxonomy" id="708437"/>
    <lineage>
        <taxon>Eukaryota</taxon>
        <taxon>Fungi</taxon>
        <taxon>Dikarya</taxon>
        <taxon>Basidiomycota</taxon>
        <taxon>Pucciniomycotina</taxon>
        <taxon>Pucciniomycetes</taxon>
        <taxon>Pucciniales</taxon>
        <taxon>Coleosporiaceae</taxon>
        <taxon>Cronartium</taxon>
    </lineage>
</organism>
<sequence>MRRAKKALQGALARLATVASQCWQGPRDSPLLTFLYRIKAVDSPDCELCRQPETVEHYLLLCRRYQGIRRDLPTTSASPSASTGQNTESTSPSPDLPEIFSTPLPAPPLLLPPTPPQQPLNNPISPLNRTPSIPLLRNLDPNPPLTLTRQPYLTPQPLPPKPLARLPALPVSPVSSLPVELDLTRAAQALLMRAGVYRLTLPETSRGLANPLQEHHPAPKKVRPTLPVWRGRTGSNQLGEDRNSPLLLSPTGLVLSSPFLSLFRLSPGHLFSFSLFHFLFSPSPPEQPARSPQQLAGSGRARDLGAQAGKTCRPISSPGPAGWNGRQHTCPLKGGRPLRQLAAEVPARYPERLLPAILSSMPSDLDVSDGGELGIRALTMNGSRSHGVA</sequence>
<feature type="region of interest" description="Disordered" evidence="1">
    <location>
        <begin position="284"/>
        <end position="334"/>
    </location>
</feature>
<evidence type="ECO:0000256" key="1">
    <source>
        <dbReference type="SAM" id="MobiDB-lite"/>
    </source>
</evidence>
<name>A0A9P6NIR5_9BASI</name>
<keyword evidence="3" id="KW-1185">Reference proteome</keyword>
<dbReference type="OrthoDB" id="3255021at2759"/>
<evidence type="ECO:0000313" key="2">
    <source>
        <dbReference type="EMBL" id="KAG0144768.1"/>
    </source>
</evidence>
<dbReference type="Proteomes" id="UP000886653">
    <property type="component" value="Unassembled WGS sequence"/>
</dbReference>
<feature type="region of interest" description="Disordered" evidence="1">
    <location>
        <begin position="73"/>
        <end position="159"/>
    </location>
</feature>
<feature type="compositionally biased region" description="Low complexity" evidence="1">
    <location>
        <begin position="134"/>
        <end position="153"/>
    </location>
</feature>
<evidence type="ECO:0008006" key="4">
    <source>
        <dbReference type="Google" id="ProtNLM"/>
    </source>
</evidence>
<feature type="region of interest" description="Disordered" evidence="1">
    <location>
        <begin position="209"/>
        <end position="228"/>
    </location>
</feature>
<proteinExistence type="predicted"/>
<feature type="compositionally biased region" description="Low complexity" evidence="1">
    <location>
        <begin position="73"/>
        <end position="83"/>
    </location>
</feature>
<dbReference type="AlphaFoldDB" id="A0A9P6NIR5"/>
<dbReference type="EMBL" id="MU167289">
    <property type="protein sequence ID" value="KAG0144768.1"/>
    <property type="molecule type" value="Genomic_DNA"/>
</dbReference>
<comment type="caution">
    <text evidence="2">The sequence shown here is derived from an EMBL/GenBank/DDBJ whole genome shotgun (WGS) entry which is preliminary data.</text>
</comment>
<reference evidence="2" key="1">
    <citation type="submission" date="2013-11" db="EMBL/GenBank/DDBJ databases">
        <title>Genome sequence of the fusiform rust pathogen reveals effectors for host alternation and coevolution with pine.</title>
        <authorList>
            <consortium name="DOE Joint Genome Institute"/>
            <person name="Smith K."/>
            <person name="Pendleton A."/>
            <person name="Kubisiak T."/>
            <person name="Anderson C."/>
            <person name="Salamov A."/>
            <person name="Aerts A."/>
            <person name="Riley R."/>
            <person name="Clum A."/>
            <person name="Lindquist E."/>
            <person name="Ence D."/>
            <person name="Campbell M."/>
            <person name="Kronenberg Z."/>
            <person name="Feau N."/>
            <person name="Dhillon B."/>
            <person name="Hamelin R."/>
            <person name="Burleigh J."/>
            <person name="Smith J."/>
            <person name="Yandell M."/>
            <person name="Nelson C."/>
            <person name="Grigoriev I."/>
            <person name="Davis J."/>
        </authorList>
    </citation>
    <scope>NUCLEOTIDE SEQUENCE</scope>
    <source>
        <strain evidence="2">G11</strain>
    </source>
</reference>
<feature type="compositionally biased region" description="Polar residues" evidence="1">
    <location>
        <begin position="84"/>
        <end position="93"/>
    </location>
</feature>
<evidence type="ECO:0000313" key="3">
    <source>
        <dbReference type="Proteomes" id="UP000886653"/>
    </source>
</evidence>
<protein>
    <recommendedName>
        <fullName evidence="4">Reverse transcriptase zinc-binding domain-containing protein</fullName>
    </recommendedName>
</protein>
<feature type="compositionally biased region" description="Pro residues" evidence="1">
    <location>
        <begin position="104"/>
        <end position="118"/>
    </location>
</feature>
<gene>
    <name evidence="2" type="ORF">CROQUDRAFT_94692</name>
</gene>
<accession>A0A9P6NIR5</accession>